<dbReference type="RefSeq" id="WP_339852604.1">
    <property type="nucleotide sequence ID" value="NZ_CAXAXR010000003.1"/>
</dbReference>
<dbReference type="Pfam" id="PF17827">
    <property type="entry name" value="PrmC_N"/>
    <property type="match status" value="1"/>
</dbReference>
<keyword evidence="2 5" id="KW-0808">Transferase</keyword>
<comment type="similarity">
    <text evidence="5">Belongs to the protein N5-glutamine methyltransferase family. PrmC subfamily.</text>
</comment>
<evidence type="ECO:0000313" key="8">
    <source>
        <dbReference type="EMBL" id="HAR53160.1"/>
    </source>
</evidence>
<dbReference type="GO" id="GO:0003676">
    <property type="term" value="F:nucleic acid binding"/>
    <property type="evidence" value="ECO:0007669"/>
    <property type="project" value="InterPro"/>
</dbReference>
<dbReference type="InterPro" id="IPR002052">
    <property type="entry name" value="DNA_methylase_N6_adenine_CS"/>
</dbReference>
<evidence type="ECO:0000256" key="3">
    <source>
        <dbReference type="ARBA" id="ARBA00022691"/>
    </source>
</evidence>
<dbReference type="NCBIfam" id="TIGR03534">
    <property type="entry name" value="RF_mod_PrmC"/>
    <property type="match status" value="1"/>
</dbReference>
<dbReference type="InterPro" id="IPR004556">
    <property type="entry name" value="HemK-like"/>
</dbReference>
<accession>A0A348WF48</accession>
<dbReference type="PROSITE" id="PS00092">
    <property type="entry name" value="N6_MTASE"/>
    <property type="match status" value="1"/>
</dbReference>
<dbReference type="Proteomes" id="UP000264719">
    <property type="component" value="Unassembled WGS sequence"/>
</dbReference>
<dbReference type="Pfam" id="PF05175">
    <property type="entry name" value="MTS"/>
    <property type="match status" value="1"/>
</dbReference>
<feature type="binding site" evidence="5">
    <location>
        <position position="168"/>
    </location>
    <ligand>
        <name>S-adenosyl-L-methionine</name>
        <dbReference type="ChEBI" id="CHEBI:59789"/>
    </ligand>
</feature>
<proteinExistence type="inferred from homology"/>
<reference evidence="8 9" key="1">
    <citation type="journal article" date="2018" name="Nat. Biotechnol.">
        <title>A standardized bacterial taxonomy based on genome phylogeny substantially revises the tree of life.</title>
        <authorList>
            <person name="Parks D.H."/>
            <person name="Chuvochina M."/>
            <person name="Waite D.W."/>
            <person name="Rinke C."/>
            <person name="Skarshewski A."/>
            <person name="Chaumeil P.A."/>
            <person name="Hugenholtz P."/>
        </authorList>
    </citation>
    <scope>NUCLEOTIDE SEQUENCE [LARGE SCALE GENOMIC DNA]</scope>
    <source>
        <strain evidence="8">UBA9169</strain>
    </source>
</reference>
<dbReference type="EC" id="2.1.1.297" evidence="5"/>
<evidence type="ECO:0000256" key="2">
    <source>
        <dbReference type="ARBA" id="ARBA00022679"/>
    </source>
</evidence>
<comment type="catalytic activity">
    <reaction evidence="4 5">
        <text>L-glutaminyl-[peptide chain release factor] + S-adenosyl-L-methionine = N(5)-methyl-L-glutaminyl-[peptide chain release factor] + S-adenosyl-L-homocysteine + H(+)</text>
        <dbReference type="Rhea" id="RHEA:42896"/>
        <dbReference type="Rhea" id="RHEA-COMP:10271"/>
        <dbReference type="Rhea" id="RHEA-COMP:10272"/>
        <dbReference type="ChEBI" id="CHEBI:15378"/>
        <dbReference type="ChEBI" id="CHEBI:30011"/>
        <dbReference type="ChEBI" id="CHEBI:57856"/>
        <dbReference type="ChEBI" id="CHEBI:59789"/>
        <dbReference type="ChEBI" id="CHEBI:61891"/>
        <dbReference type="EC" id="2.1.1.297"/>
    </reaction>
</comment>
<dbReference type="PANTHER" id="PTHR18895:SF74">
    <property type="entry name" value="MTRF1L RELEASE FACTOR GLUTAMINE METHYLTRANSFERASE"/>
    <property type="match status" value="1"/>
</dbReference>
<dbReference type="GO" id="GO:0102559">
    <property type="term" value="F:peptide chain release factor N(5)-glutamine methyltransferase activity"/>
    <property type="evidence" value="ECO:0007669"/>
    <property type="project" value="UniProtKB-EC"/>
</dbReference>
<dbReference type="InterPro" id="IPR007848">
    <property type="entry name" value="Small_mtfrase_dom"/>
</dbReference>
<protein>
    <recommendedName>
        <fullName evidence="5">Release factor glutamine methyltransferase</fullName>
        <shortName evidence="5">RF MTase</shortName>
        <ecNumber evidence="5">2.1.1.297</ecNumber>
    </recommendedName>
    <alternativeName>
        <fullName evidence="5">N5-glutamine methyltransferase PrmC</fullName>
    </alternativeName>
    <alternativeName>
        <fullName evidence="5">Protein-(glutamine-N5) MTase PrmC</fullName>
    </alternativeName>
    <alternativeName>
        <fullName evidence="5">Protein-glutamine N-methyltransferase PrmC</fullName>
    </alternativeName>
</protein>
<dbReference type="EMBL" id="DMVW01000138">
    <property type="protein sequence ID" value="HAR53160.1"/>
    <property type="molecule type" value="Genomic_DNA"/>
</dbReference>
<dbReference type="InterPro" id="IPR019874">
    <property type="entry name" value="RF_methyltr_PrmC"/>
</dbReference>
<dbReference type="InterPro" id="IPR040758">
    <property type="entry name" value="PrmC_N"/>
</dbReference>
<feature type="binding site" evidence="5">
    <location>
        <position position="182"/>
    </location>
    <ligand>
        <name>S-adenosyl-L-methionine</name>
        <dbReference type="ChEBI" id="CHEBI:59789"/>
    </ligand>
</feature>
<evidence type="ECO:0000259" key="7">
    <source>
        <dbReference type="Pfam" id="PF17827"/>
    </source>
</evidence>
<feature type="binding site" evidence="5">
    <location>
        <begin position="182"/>
        <end position="185"/>
    </location>
    <ligand>
        <name>substrate</name>
    </ligand>
</feature>
<dbReference type="InterPro" id="IPR050320">
    <property type="entry name" value="N5-glutamine_MTase"/>
</dbReference>
<dbReference type="Gene3D" id="3.40.50.150">
    <property type="entry name" value="Vaccinia Virus protein VP39"/>
    <property type="match status" value="1"/>
</dbReference>
<dbReference type="CDD" id="cd02440">
    <property type="entry name" value="AdoMet_MTases"/>
    <property type="match status" value="1"/>
</dbReference>
<dbReference type="HAMAP" id="MF_02126">
    <property type="entry name" value="RF_methyltr_PrmC"/>
    <property type="match status" value="1"/>
</dbReference>
<dbReference type="SUPFAM" id="SSF53335">
    <property type="entry name" value="S-adenosyl-L-methionine-dependent methyltransferases"/>
    <property type="match status" value="1"/>
</dbReference>
<sequence length="275" mass="29000">MSVQAALRAGAARLGAAGIGEGAREARLLMAAALRLDPSRMTLHLHDDLDPEGAARFEALVVRRAAREPMSHILGQRQFYGRAFKVTGDVLDPRPETECLVAAALEEGFERVLDLGTGSGCILLSLLAEREGAHGLGADVSAAALDVARENAARLGLASRAAFQEADWFKGIAGQYDLIVSNPPYIGIAEMPELAPELAHEPRGALTDEGDGLSAYRAIAAGVLAHLVPGGRILVEIGRTQGADVARIFAEAGLQAVELRQDLDGRDRVVMARSA</sequence>
<keyword evidence="1 5" id="KW-0489">Methyltransferase</keyword>
<evidence type="ECO:0000256" key="4">
    <source>
        <dbReference type="ARBA" id="ARBA00048391"/>
    </source>
</evidence>
<evidence type="ECO:0000259" key="6">
    <source>
        <dbReference type="Pfam" id="PF05175"/>
    </source>
</evidence>
<dbReference type="InterPro" id="IPR029063">
    <property type="entry name" value="SAM-dependent_MTases_sf"/>
</dbReference>
<feature type="domain" description="Release factor glutamine methyltransferase N-terminal" evidence="7">
    <location>
        <begin position="6"/>
        <end position="75"/>
    </location>
</feature>
<dbReference type="NCBIfam" id="TIGR00536">
    <property type="entry name" value="hemK_fam"/>
    <property type="match status" value="1"/>
</dbReference>
<keyword evidence="3 5" id="KW-0949">S-adenosyl-L-methionine</keyword>
<dbReference type="PANTHER" id="PTHR18895">
    <property type="entry name" value="HEMK METHYLTRANSFERASE"/>
    <property type="match status" value="1"/>
</dbReference>
<dbReference type="AlphaFoldDB" id="A0A348WF48"/>
<feature type="domain" description="Methyltransferase small" evidence="6">
    <location>
        <begin position="100"/>
        <end position="211"/>
    </location>
</feature>
<dbReference type="Gene3D" id="1.10.8.10">
    <property type="entry name" value="DNA helicase RuvA subunit, C-terminal domain"/>
    <property type="match status" value="1"/>
</dbReference>
<comment type="caution">
    <text evidence="8">The sequence shown here is derived from an EMBL/GenBank/DDBJ whole genome shotgun (WGS) entry which is preliminary data.</text>
</comment>
<evidence type="ECO:0000313" key="9">
    <source>
        <dbReference type="Proteomes" id="UP000264719"/>
    </source>
</evidence>
<evidence type="ECO:0000256" key="5">
    <source>
        <dbReference type="HAMAP-Rule" id="MF_02126"/>
    </source>
</evidence>
<feature type="binding site" evidence="5">
    <location>
        <begin position="116"/>
        <end position="120"/>
    </location>
    <ligand>
        <name>S-adenosyl-L-methionine</name>
        <dbReference type="ChEBI" id="CHEBI:59789"/>
    </ligand>
</feature>
<dbReference type="GO" id="GO:0032259">
    <property type="term" value="P:methylation"/>
    <property type="evidence" value="ECO:0007669"/>
    <property type="project" value="UniProtKB-KW"/>
</dbReference>
<evidence type="ECO:0000256" key="1">
    <source>
        <dbReference type="ARBA" id="ARBA00022603"/>
    </source>
</evidence>
<name>A0A348WF48_9RHOB</name>
<feature type="binding site" evidence="5">
    <location>
        <position position="139"/>
    </location>
    <ligand>
        <name>S-adenosyl-L-methionine</name>
        <dbReference type="ChEBI" id="CHEBI:59789"/>
    </ligand>
</feature>
<gene>
    <name evidence="5 8" type="primary">prmC</name>
    <name evidence="8" type="ORF">DCS45_14980</name>
</gene>
<organism evidence="8 9">
    <name type="scientific">Roseovarius nubinhibens</name>
    <dbReference type="NCBI Taxonomy" id="314263"/>
    <lineage>
        <taxon>Bacteria</taxon>
        <taxon>Pseudomonadati</taxon>
        <taxon>Pseudomonadota</taxon>
        <taxon>Alphaproteobacteria</taxon>
        <taxon>Rhodobacterales</taxon>
        <taxon>Roseobacteraceae</taxon>
        <taxon>Roseovarius</taxon>
    </lineage>
</organism>
<comment type="function">
    <text evidence="5">Methylates the class 1 translation termination release factors RF1/PrfA and RF2/PrfB on the glutamine residue of the universally conserved GGQ motif.</text>
</comment>